<accession>A0ABX1Y9P5</accession>
<evidence type="ECO:0000313" key="3">
    <source>
        <dbReference type="Proteomes" id="UP000596857"/>
    </source>
</evidence>
<gene>
    <name evidence="2" type="ORF">GC101_02060</name>
</gene>
<keyword evidence="1" id="KW-1133">Transmembrane helix</keyword>
<feature type="transmembrane region" description="Helical" evidence="1">
    <location>
        <begin position="339"/>
        <end position="357"/>
    </location>
</feature>
<dbReference type="InterPro" id="IPR007820">
    <property type="entry name" value="AbrB_fam"/>
</dbReference>
<sequence>MSNQSVTRRKPLYVLITLITALAGGAIFMLLHLPLPWLLGPMIAVLIGSNLRKQVYTWPGQIRNTGMIIVGYTIGLSLTGSALNQIAFQLPSMLLMTTLLLLFCAGIAVIVSKVSGTNYKTILLGSIPGGLTQMLVLAEESEDINLTVVTVIQVVRLMMIIICVPLLIYSPLFASHAGGGENTPLLVESAAGWGGLFPNIFYFGVACTVCGIVGQKIRFPTAYLLGPAIITAILQISGLQGPALPDILINAAQLMIGVYVGLLLDPRKLNNKLLTLSLAVGSGAVLIAGAYGLSLLFAYLDSVSSATALLSLAPGGMDQMSLIAHEVGADLPTVAGYQLFRTFFIFFAVPPLFKLIFREKKSKKAAMS</sequence>
<dbReference type="NCBIfam" id="TIGR03082">
    <property type="entry name" value="Gneg_AbrB_dup"/>
    <property type="match status" value="2"/>
</dbReference>
<keyword evidence="3" id="KW-1185">Reference proteome</keyword>
<dbReference type="EMBL" id="WHOB01000016">
    <property type="protein sequence ID" value="NOU77655.1"/>
    <property type="molecule type" value="Genomic_DNA"/>
</dbReference>
<reference evidence="2 3" key="1">
    <citation type="submission" date="2019-10" db="EMBL/GenBank/DDBJ databases">
        <title>Description of Paenibacillus terricola sp. nov.</title>
        <authorList>
            <person name="Carlier A."/>
            <person name="Qi S."/>
        </authorList>
    </citation>
    <scope>NUCLEOTIDE SEQUENCE [LARGE SCALE GENOMIC DNA]</scope>
    <source>
        <strain evidence="2 3">LMG 31459</strain>
    </source>
</reference>
<keyword evidence="1" id="KW-0812">Transmembrane</keyword>
<feature type="transmembrane region" description="Helical" evidence="1">
    <location>
        <begin position="67"/>
        <end position="87"/>
    </location>
</feature>
<protein>
    <submittedName>
        <fullName evidence="2">AbrB family transcriptional regulator</fullName>
    </submittedName>
</protein>
<comment type="caution">
    <text evidence="2">The sequence shown here is derived from an EMBL/GenBank/DDBJ whole genome shotgun (WGS) entry which is preliminary data.</text>
</comment>
<feature type="transmembrane region" description="Helical" evidence="1">
    <location>
        <begin position="276"/>
        <end position="300"/>
    </location>
</feature>
<dbReference type="PANTHER" id="PTHR38457:SF1">
    <property type="entry name" value="REGULATOR ABRB-RELATED"/>
    <property type="match status" value="1"/>
</dbReference>
<feature type="transmembrane region" description="Helical" evidence="1">
    <location>
        <begin position="190"/>
        <end position="214"/>
    </location>
</feature>
<dbReference type="RefSeq" id="WP_171715916.1">
    <property type="nucleotide sequence ID" value="NZ_WHOB01000016.1"/>
</dbReference>
<dbReference type="PIRSF" id="PIRSF038991">
    <property type="entry name" value="Protein_AbrB"/>
    <property type="match status" value="1"/>
</dbReference>
<feature type="transmembrane region" description="Helical" evidence="1">
    <location>
        <begin position="93"/>
        <end position="111"/>
    </location>
</feature>
<evidence type="ECO:0000313" key="2">
    <source>
        <dbReference type="EMBL" id="NOU77655.1"/>
    </source>
</evidence>
<organism evidence="2 3">
    <name type="scientific">Paenibacillus phytohabitans</name>
    <dbReference type="NCBI Taxonomy" id="2654978"/>
    <lineage>
        <taxon>Bacteria</taxon>
        <taxon>Bacillati</taxon>
        <taxon>Bacillota</taxon>
        <taxon>Bacilli</taxon>
        <taxon>Bacillales</taxon>
        <taxon>Paenibacillaceae</taxon>
        <taxon>Paenibacillus</taxon>
    </lineage>
</organism>
<name>A0ABX1Y9P5_9BACL</name>
<dbReference type="Proteomes" id="UP000596857">
    <property type="component" value="Unassembled WGS sequence"/>
</dbReference>
<keyword evidence="1" id="KW-0472">Membrane</keyword>
<dbReference type="Pfam" id="PF05145">
    <property type="entry name" value="AbrB"/>
    <property type="match status" value="1"/>
</dbReference>
<feature type="transmembrane region" description="Helical" evidence="1">
    <location>
        <begin position="247"/>
        <end position="264"/>
    </location>
</feature>
<feature type="transmembrane region" description="Helical" evidence="1">
    <location>
        <begin position="221"/>
        <end position="241"/>
    </location>
</feature>
<feature type="transmembrane region" description="Helical" evidence="1">
    <location>
        <begin position="37"/>
        <end position="55"/>
    </location>
</feature>
<dbReference type="InterPro" id="IPR017516">
    <property type="entry name" value="AbrB_dup"/>
</dbReference>
<feature type="transmembrane region" description="Helical" evidence="1">
    <location>
        <begin position="144"/>
        <end position="170"/>
    </location>
</feature>
<proteinExistence type="predicted"/>
<dbReference type="PANTHER" id="PTHR38457">
    <property type="entry name" value="REGULATOR ABRB-RELATED"/>
    <property type="match status" value="1"/>
</dbReference>
<feature type="transmembrane region" description="Helical" evidence="1">
    <location>
        <begin position="12"/>
        <end position="31"/>
    </location>
</feature>
<evidence type="ECO:0000256" key="1">
    <source>
        <dbReference type="SAM" id="Phobius"/>
    </source>
</evidence>